<dbReference type="SUPFAM" id="SSF51735">
    <property type="entry name" value="NAD(P)-binding Rossmann-fold domains"/>
    <property type="match status" value="1"/>
</dbReference>
<comment type="caution">
    <text evidence="2">The sequence shown here is derived from an EMBL/GenBank/DDBJ whole genome shotgun (WGS) entry which is preliminary data.</text>
</comment>
<dbReference type="Gene3D" id="3.40.50.720">
    <property type="entry name" value="NAD(P)-binding Rossmann-like Domain"/>
    <property type="match status" value="1"/>
</dbReference>
<accession>A0ABN3UPH3</accession>
<gene>
    <name evidence="2" type="ORF">GCM10009867_22040</name>
</gene>
<feature type="domain" description="NAD-dependent epimerase/dehydratase" evidence="1">
    <location>
        <begin position="6"/>
        <end position="212"/>
    </location>
</feature>
<evidence type="ECO:0000259" key="1">
    <source>
        <dbReference type="Pfam" id="PF01370"/>
    </source>
</evidence>
<proteinExistence type="predicted"/>
<keyword evidence="3" id="KW-1185">Reference proteome</keyword>
<dbReference type="InterPro" id="IPR001509">
    <property type="entry name" value="Epimerase_deHydtase"/>
</dbReference>
<sequence length="328" mass="34523">MARYVVMGAGAVGQNTAKELVAVGHEVRLVSRSGRGGHLPGVEAVAADATDVDRVTELTRGAQALVNALNPPDYSAWERDWPPLAAALLGAAERTGAGLVVVGNLYGYGRVDGPMTEQTALHPNGHKGALRVRMWQEALAAQDAGRVRVTELRASDYTGPGIGGRTSMLQELVVTPVVKRRPVWLLVGDPDAPHSWTDVRDTGRLAAVLAQDERSWGRAWHVPSAPARSMRQVAAEVAALVGRGAPAVRAIPAPVVTAMGLAVPFLRELAETRHQFDRPFVLDSSETERVFGMAPTPWEQTLADTVASVQDPAAVPGAAGSGISATAA</sequence>
<name>A0ABN3UPH3_9MICO</name>
<evidence type="ECO:0000313" key="2">
    <source>
        <dbReference type="EMBL" id="GAA2736751.1"/>
    </source>
</evidence>
<protein>
    <submittedName>
        <fullName evidence="2">NAD-dependent epimerase/dehydratase family protein</fullName>
    </submittedName>
</protein>
<organism evidence="2 3">
    <name type="scientific">Pedococcus aerophilus</name>
    <dbReference type="NCBI Taxonomy" id="436356"/>
    <lineage>
        <taxon>Bacteria</taxon>
        <taxon>Bacillati</taxon>
        <taxon>Actinomycetota</taxon>
        <taxon>Actinomycetes</taxon>
        <taxon>Micrococcales</taxon>
        <taxon>Intrasporangiaceae</taxon>
        <taxon>Pedococcus</taxon>
    </lineage>
</organism>
<dbReference type="RefSeq" id="WP_344193092.1">
    <property type="nucleotide sequence ID" value="NZ_BAAARN010000001.1"/>
</dbReference>
<evidence type="ECO:0000313" key="3">
    <source>
        <dbReference type="Proteomes" id="UP001501326"/>
    </source>
</evidence>
<dbReference type="Proteomes" id="UP001501326">
    <property type="component" value="Unassembled WGS sequence"/>
</dbReference>
<reference evidence="2 3" key="1">
    <citation type="journal article" date="2019" name="Int. J. Syst. Evol. Microbiol.">
        <title>The Global Catalogue of Microorganisms (GCM) 10K type strain sequencing project: providing services to taxonomists for standard genome sequencing and annotation.</title>
        <authorList>
            <consortium name="The Broad Institute Genomics Platform"/>
            <consortium name="The Broad Institute Genome Sequencing Center for Infectious Disease"/>
            <person name="Wu L."/>
            <person name="Ma J."/>
        </authorList>
    </citation>
    <scope>NUCLEOTIDE SEQUENCE [LARGE SCALE GENOMIC DNA]</scope>
    <source>
        <strain evidence="2 3">JCM 16378</strain>
    </source>
</reference>
<dbReference type="EMBL" id="BAAARN010000001">
    <property type="protein sequence ID" value="GAA2736751.1"/>
    <property type="molecule type" value="Genomic_DNA"/>
</dbReference>
<dbReference type="Pfam" id="PF01370">
    <property type="entry name" value="Epimerase"/>
    <property type="match status" value="1"/>
</dbReference>
<dbReference type="InterPro" id="IPR036291">
    <property type="entry name" value="NAD(P)-bd_dom_sf"/>
</dbReference>